<reference evidence="1" key="1">
    <citation type="submission" date="2022-12" db="EMBL/GenBank/DDBJ databases">
        <title>Genome Sequence of Lasiodiplodia mahajangana.</title>
        <authorList>
            <person name="Buettner E."/>
        </authorList>
    </citation>
    <scope>NUCLEOTIDE SEQUENCE</scope>
    <source>
        <strain evidence="1">VT137</strain>
    </source>
</reference>
<keyword evidence="2" id="KW-1185">Reference proteome</keyword>
<name>A0ACC2JY95_9PEZI</name>
<sequence length="197" mass="22161">MAPQVPSSLRRSPVETPAFNLAIIFVIILSIVFAALFAVLGSTLYLRLQRKKEQRLNQQRSAQNEPDIAQFEKPELSGDPSVTIHEMDPQRECQELPEQGEGHRHELPEDSVPQELPEDKEGLPHELSGEESFDPKIPTASNVSPTREASQSQKGEHDREKSIKRNYDMGPGKLMTCPRAPSISEEHVTRAQYGRDK</sequence>
<organism evidence="1 2">
    <name type="scientific">Lasiodiplodia mahajangana</name>
    <dbReference type="NCBI Taxonomy" id="1108764"/>
    <lineage>
        <taxon>Eukaryota</taxon>
        <taxon>Fungi</taxon>
        <taxon>Dikarya</taxon>
        <taxon>Ascomycota</taxon>
        <taxon>Pezizomycotina</taxon>
        <taxon>Dothideomycetes</taxon>
        <taxon>Dothideomycetes incertae sedis</taxon>
        <taxon>Botryosphaeriales</taxon>
        <taxon>Botryosphaeriaceae</taxon>
        <taxon>Lasiodiplodia</taxon>
    </lineage>
</organism>
<gene>
    <name evidence="1" type="ORF">O1611_g1233</name>
</gene>
<comment type="caution">
    <text evidence="1">The sequence shown here is derived from an EMBL/GenBank/DDBJ whole genome shotgun (WGS) entry which is preliminary data.</text>
</comment>
<evidence type="ECO:0000313" key="1">
    <source>
        <dbReference type="EMBL" id="KAJ8132391.1"/>
    </source>
</evidence>
<dbReference type="Proteomes" id="UP001153332">
    <property type="component" value="Unassembled WGS sequence"/>
</dbReference>
<accession>A0ACC2JY95</accession>
<proteinExistence type="predicted"/>
<protein>
    <submittedName>
        <fullName evidence="1">Uncharacterized protein</fullName>
    </submittedName>
</protein>
<dbReference type="EMBL" id="JAPUUL010000136">
    <property type="protein sequence ID" value="KAJ8132391.1"/>
    <property type="molecule type" value="Genomic_DNA"/>
</dbReference>
<evidence type="ECO:0000313" key="2">
    <source>
        <dbReference type="Proteomes" id="UP001153332"/>
    </source>
</evidence>